<dbReference type="EMBL" id="BMXL01000038">
    <property type="protein sequence ID" value="GHD36268.1"/>
    <property type="molecule type" value="Genomic_DNA"/>
</dbReference>
<evidence type="ECO:0000313" key="10">
    <source>
        <dbReference type="Proteomes" id="UP000654947"/>
    </source>
</evidence>
<sequence>MAALPLNDDYPVRRAPVVAYALIAANVLVYLASPQAATAVWYPPEAVERFCAIQDYFMRWGAVPAELTGTTGLAAPIVPECGRIGGKAVWFSLLSSMFVHGGAAHLLGNMVYLFVFGPVVEDRIGRLRFLALYLATGLAAALGQTLSDLDGEVPMVGASGAISGVLGAYLVVQFRSRVTTLVFVVVPMRLPGWALVGSYFVLQYLLYVTGSEAPGEGSGVAYAAHVYGFIAGVVLGLVVYRLRWRSGTRLSDVY</sequence>
<feature type="transmembrane region" description="Helical" evidence="7">
    <location>
        <begin position="179"/>
        <end position="202"/>
    </location>
</feature>
<comment type="similarity">
    <text evidence="2">Belongs to the peptidase S54 family.</text>
</comment>
<dbReference type="Proteomes" id="UP000654947">
    <property type="component" value="Unassembled WGS sequence"/>
</dbReference>
<evidence type="ECO:0000256" key="3">
    <source>
        <dbReference type="ARBA" id="ARBA00022692"/>
    </source>
</evidence>
<name>A0A918XLW8_9ACTN</name>
<dbReference type="Gene3D" id="1.20.1540.10">
    <property type="entry name" value="Rhomboid-like"/>
    <property type="match status" value="1"/>
</dbReference>
<feature type="domain" description="Peptidase S54 rhomboid" evidence="8">
    <location>
        <begin position="90"/>
        <end position="241"/>
    </location>
</feature>
<dbReference type="InterPro" id="IPR022764">
    <property type="entry name" value="Peptidase_S54_rhomboid_dom"/>
</dbReference>
<feature type="transmembrane region" description="Helical" evidence="7">
    <location>
        <begin position="12"/>
        <end position="32"/>
    </location>
</feature>
<dbReference type="SUPFAM" id="SSF144091">
    <property type="entry name" value="Rhomboid-like"/>
    <property type="match status" value="1"/>
</dbReference>
<keyword evidence="6 7" id="KW-0472">Membrane</keyword>
<dbReference type="PANTHER" id="PTHR43731">
    <property type="entry name" value="RHOMBOID PROTEASE"/>
    <property type="match status" value="1"/>
</dbReference>
<keyword evidence="10" id="KW-1185">Reference proteome</keyword>
<evidence type="ECO:0000256" key="7">
    <source>
        <dbReference type="SAM" id="Phobius"/>
    </source>
</evidence>
<dbReference type="PANTHER" id="PTHR43731:SF14">
    <property type="entry name" value="PRESENILIN-ASSOCIATED RHOMBOID-LIKE PROTEIN, MITOCHONDRIAL"/>
    <property type="match status" value="1"/>
</dbReference>
<organism evidence="9 10">
    <name type="scientific">Nocardiopsis kunsanensis</name>
    <dbReference type="NCBI Taxonomy" id="141693"/>
    <lineage>
        <taxon>Bacteria</taxon>
        <taxon>Bacillati</taxon>
        <taxon>Actinomycetota</taxon>
        <taxon>Actinomycetes</taxon>
        <taxon>Streptosporangiales</taxon>
        <taxon>Nocardiopsidaceae</taxon>
        <taxon>Nocardiopsis</taxon>
    </lineage>
</organism>
<proteinExistence type="inferred from homology"/>
<dbReference type="InterPro" id="IPR050925">
    <property type="entry name" value="Rhomboid_protease_S54"/>
</dbReference>
<dbReference type="GO" id="GO:0016020">
    <property type="term" value="C:membrane"/>
    <property type="evidence" value="ECO:0007669"/>
    <property type="project" value="UniProtKB-SubCell"/>
</dbReference>
<feature type="transmembrane region" description="Helical" evidence="7">
    <location>
        <begin position="97"/>
        <end position="117"/>
    </location>
</feature>
<comment type="subcellular location">
    <subcellularLocation>
        <location evidence="1">Membrane</location>
        <topology evidence="1">Multi-pass membrane protein</topology>
    </subcellularLocation>
</comment>
<comment type="caution">
    <text evidence="9">The sequence shown here is derived from an EMBL/GenBank/DDBJ whole genome shotgun (WGS) entry which is preliminary data.</text>
</comment>
<dbReference type="GO" id="GO:0004252">
    <property type="term" value="F:serine-type endopeptidase activity"/>
    <property type="evidence" value="ECO:0007669"/>
    <property type="project" value="InterPro"/>
</dbReference>
<evidence type="ECO:0000256" key="4">
    <source>
        <dbReference type="ARBA" id="ARBA00022801"/>
    </source>
</evidence>
<evidence type="ECO:0000256" key="5">
    <source>
        <dbReference type="ARBA" id="ARBA00022989"/>
    </source>
</evidence>
<gene>
    <name evidence="9" type="ORF">GCM10007147_43540</name>
</gene>
<feature type="transmembrane region" description="Helical" evidence="7">
    <location>
        <begin position="222"/>
        <end position="240"/>
    </location>
</feature>
<keyword evidence="4" id="KW-0378">Hydrolase</keyword>
<reference evidence="9 10" key="1">
    <citation type="journal article" date="2014" name="Int. J. Syst. Evol. Microbiol.">
        <title>Complete genome sequence of Corynebacterium casei LMG S-19264T (=DSM 44701T), isolated from a smear-ripened cheese.</title>
        <authorList>
            <consortium name="US DOE Joint Genome Institute (JGI-PGF)"/>
            <person name="Walter F."/>
            <person name="Albersmeier A."/>
            <person name="Kalinowski J."/>
            <person name="Ruckert C."/>
        </authorList>
    </citation>
    <scope>NUCLEOTIDE SEQUENCE [LARGE SCALE GENOMIC DNA]</scope>
    <source>
        <strain evidence="9 10">KCTC 19473</strain>
    </source>
</reference>
<evidence type="ECO:0000313" key="9">
    <source>
        <dbReference type="EMBL" id="GHD36268.1"/>
    </source>
</evidence>
<evidence type="ECO:0000256" key="6">
    <source>
        <dbReference type="ARBA" id="ARBA00023136"/>
    </source>
</evidence>
<evidence type="ECO:0000259" key="8">
    <source>
        <dbReference type="Pfam" id="PF01694"/>
    </source>
</evidence>
<dbReference type="RefSeq" id="WP_017576827.1">
    <property type="nucleotide sequence ID" value="NZ_BMXL01000038.1"/>
</dbReference>
<keyword evidence="5 7" id="KW-1133">Transmembrane helix</keyword>
<protein>
    <recommendedName>
        <fullName evidence="8">Peptidase S54 rhomboid domain-containing protein</fullName>
    </recommendedName>
</protein>
<feature type="transmembrane region" description="Helical" evidence="7">
    <location>
        <begin position="129"/>
        <end position="147"/>
    </location>
</feature>
<feature type="transmembrane region" description="Helical" evidence="7">
    <location>
        <begin position="153"/>
        <end position="172"/>
    </location>
</feature>
<keyword evidence="3 7" id="KW-0812">Transmembrane</keyword>
<evidence type="ECO:0000256" key="2">
    <source>
        <dbReference type="ARBA" id="ARBA00009045"/>
    </source>
</evidence>
<dbReference type="AlphaFoldDB" id="A0A918XLW8"/>
<accession>A0A918XLW8</accession>
<evidence type="ECO:0000256" key="1">
    <source>
        <dbReference type="ARBA" id="ARBA00004141"/>
    </source>
</evidence>
<dbReference type="InterPro" id="IPR035952">
    <property type="entry name" value="Rhomboid-like_sf"/>
</dbReference>
<dbReference type="Pfam" id="PF01694">
    <property type="entry name" value="Rhomboid"/>
    <property type="match status" value="1"/>
</dbReference>